<evidence type="ECO:0008006" key="3">
    <source>
        <dbReference type="Google" id="ProtNLM"/>
    </source>
</evidence>
<evidence type="ECO:0000313" key="2">
    <source>
        <dbReference type="Proteomes" id="UP000032304"/>
    </source>
</evidence>
<organism evidence="1 2">
    <name type="scientific">Gossypium raimondii</name>
    <name type="common">Peruvian cotton</name>
    <name type="synonym">Gossypium klotzschianum subsp. raimondii</name>
    <dbReference type="NCBI Taxonomy" id="29730"/>
    <lineage>
        <taxon>Eukaryota</taxon>
        <taxon>Viridiplantae</taxon>
        <taxon>Streptophyta</taxon>
        <taxon>Embryophyta</taxon>
        <taxon>Tracheophyta</taxon>
        <taxon>Spermatophyta</taxon>
        <taxon>Magnoliopsida</taxon>
        <taxon>eudicotyledons</taxon>
        <taxon>Gunneridae</taxon>
        <taxon>Pentapetalae</taxon>
        <taxon>rosids</taxon>
        <taxon>malvids</taxon>
        <taxon>Malvales</taxon>
        <taxon>Malvaceae</taxon>
        <taxon>Malvoideae</taxon>
        <taxon>Gossypium</taxon>
    </lineage>
</organism>
<dbReference type="Gramene" id="KJB35454">
    <property type="protein sequence ID" value="KJB35454"/>
    <property type="gene ID" value="B456_006G115700"/>
</dbReference>
<dbReference type="AlphaFoldDB" id="A0A0D2RU92"/>
<dbReference type="OMA" id="METCNDI"/>
<gene>
    <name evidence="1" type="ORF">B456_006G115700</name>
</gene>
<accession>A0A0D2RU92</accession>
<protein>
    <recommendedName>
        <fullName evidence="3">Retrotransposon gag domain-containing protein</fullName>
    </recommendedName>
</protein>
<sequence length="188" mass="22228">MVNSPTRKLSNILIQLSMKLSLSINSRSSLKKLSRIKLIVQFSLHTHAKLYSYKMDRLKMSTKNPHQHVAYFMETCNDIKTDGDLMVKQLVWSLKGNGFNWYTYLDPRTIDSSEQLECEFFNKFYSTHRIVRMIELTGERKWKDELAINYIHHWRDLGIKSKTFKELATRADDMELSMTIARNLEPFI</sequence>
<dbReference type="PANTHER" id="PTHR33437:SF2">
    <property type="entry name" value="OS06G0361200 PROTEIN"/>
    <property type="match status" value="1"/>
</dbReference>
<proteinExistence type="predicted"/>
<dbReference type="PANTHER" id="PTHR33437">
    <property type="entry name" value="OS06G0361200 PROTEIN"/>
    <property type="match status" value="1"/>
</dbReference>
<dbReference type="EMBL" id="CM001745">
    <property type="protein sequence ID" value="KJB35454.1"/>
    <property type="molecule type" value="Genomic_DNA"/>
</dbReference>
<evidence type="ECO:0000313" key="1">
    <source>
        <dbReference type="EMBL" id="KJB35454.1"/>
    </source>
</evidence>
<dbReference type="STRING" id="29730.A0A0D2RU92"/>
<name>A0A0D2RU92_GOSRA</name>
<reference evidence="1 2" key="1">
    <citation type="journal article" date="2012" name="Nature">
        <title>Repeated polyploidization of Gossypium genomes and the evolution of spinnable cotton fibres.</title>
        <authorList>
            <person name="Paterson A.H."/>
            <person name="Wendel J.F."/>
            <person name="Gundlach H."/>
            <person name="Guo H."/>
            <person name="Jenkins J."/>
            <person name="Jin D."/>
            <person name="Llewellyn D."/>
            <person name="Showmaker K.C."/>
            <person name="Shu S."/>
            <person name="Udall J."/>
            <person name="Yoo M.J."/>
            <person name="Byers R."/>
            <person name="Chen W."/>
            <person name="Doron-Faigenboim A."/>
            <person name="Duke M.V."/>
            <person name="Gong L."/>
            <person name="Grimwood J."/>
            <person name="Grover C."/>
            <person name="Grupp K."/>
            <person name="Hu G."/>
            <person name="Lee T.H."/>
            <person name="Li J."/>
            <person name="Lin L."/>
            <person name="Liu T."/>
            <person name="Marler B.S."/>
            <person name="Page J.T."/>
            <person name="Roberts A.W."/>
            <person name="Romanel E."/>
            <person name="Sanders W.S."/>
            <person name="Szadkowski E."/>
            <person name="Tan X."/>
            <person name="Tang H."/>
            <person name="Xu C."/>
            <person name="Wang J."/>
            <person name="Wang Z."/>
            <person name="Zhang D."/>
            <person name="Zhang L."/>
            <person name="Ashrafi H."/>
            <person name="Bedon F."/>
            <person name="Bowers J.E."/>
            <person name="Brubaker C.L."/>
            <person name="Chee P.W."/>
            <person name="Das S."/>
            <person name="Gingle A.R."/>
            <person name="Haigler C.H."/>
            <person name="Harker D."/>
            <person name="Hoffmann L.V."/>
            <person name="Hovav R."/>
            <person name="Jones D.C."/>
            <person name="Lemke C."/>
            <person name="Mansoor S."/>
            <person name="ur Rahman M."/>
            <person name="Rainville L.N."/>
            <person name="Rambani A."/>
            <person name="Reddy U.K."/>
            <person name="Rong J.K."/>
            <person name="Saranga Y."/>
            <person name="Scheffler B.E."/>
            <person name="Scheffler J.A."/>
            <person name="Stelly D.M."/>
            <person name="Triplett B.A."/>
            <person name="Van Deynze A."/>
            <person name="Vaslin M.F."/>
            <person name="Waghmare V.N."/>
            <person name="Walford S.A."/>
            <person name="Wright R.J."/>
            <person name="Zaki E.A."/>
            <person name="Zhang T."/>
            <person name="Dennis E.S."/>
            <person name="Mayer K.F."/>
            <person name="Peterson D.G."/>
            <person name="Rokhsar D.S."/>
            <person name="Wang X."/>
            <person name="Schmutz J."/>
        </authorList>
    </citation>
    <scope>NUCLEOTIDE SEQUENCE [LARGE SCALE GENOMIC DNA]</scope>
</reference>
<dbReference type="Proteomes" id="UP000032304">
    <property type="component" value="Chromosome 6"/>
</dbReference>
<keyword evidence="2" id="KW-1185">Reference proteome</keyword>
<dbReference type="eggNOG" id="ENOG502SN44">
    <property type="taxonomic scope" value="Eukaryota"/>
</dbReference>